<protein>
    <submittedName>
        <fullName evidence="1">Uncharacterized protein</fullName>
    </submittedName>
</protein>
<gene>
    <name evidence="1" type="ORF">IE53DRAFT_384301</name>
</gene>
<organism evidence="1 2">
    <name type="scientific">Violaceomyces palustris</name>
    <dbReference type="NCBI Taxonomy" id="1673888"/>
    <lineage>
        <taxon>Eukaryota</taxon>
        <taxon>Fungi</taxon>
        <taxon>Dikarya</taxon>
        <taxon>Basidiomycota</taxon>
        <taxon>Ustilaginomycotina</taxon>
        <taxon>Ustilaginomycetes</taxon>
        <taxon>Violaceomycetales</taxon>
        <taxon>Violaceomycetaceae</taxon>
        <taxon>Violaceomyces</taxon>
    </lineage>
</organism>
<dbReference type="EMBL" id="KZ819735">
    <property type="protein sequence ID" value="PWN53237.1"/>
    <property type="molecule type" value="Genomic_DNA"/>
</dbReference>
<proteinExistence type="predicted"/>
<sequence>MDHHLPSPSPSLDSLDDQSSLKAYSDQLRDILGSDVDDSDTGHASGPEHQNHRPDGRGLNHDEGDEGEDGEDREDEDEEGTFIYPRPNNDQSIDTDPGLPDVSFTQEQQAPAHSSSSQIPKGTEDSNLDRTSSRSVSQPTMNGLPLSSSFTSSITASSLSSSTPFRSMRPAAYPSISRLRSQALPRSSSNPSSLARIRSPSLLGSSFAASASPASFSLGTNGAYPTTPSFRSRSSSLSLSSSLGAAARIKYKNSFPYGASPSDFTSAANTRGDFGLVSELSSSIRLSSEELDDSKGKQSRQDGLSLEDEVAKVVGGVEKGGTMYRNFFRWSALRKISKLIYPTPPDLAGQVNGQGSAAYINVDNVRAPDGTTIGEPKVMAVAGGLVAVGMSKGWTVVFEFNQEIRCICGTDELAREGGQVTAVSFSSNHSFIGVGHASGHVALYDLAKPFKPARLVAPVTMDSVVSGKREGHLPSSKILHLSFVGLRTTAIVTADDSGLVFYHALGKILGVPSNDTLRLLGRYPEHRRLPHGGFEIVQGKRSTVYAMMPLPLGPTPHMTDEHNFIAILTPSKLVIVALKPSARTWYRRMAPKRKSASTRHASATNHQQTSESRKEWTQGDERDNNSTCDGPGALAWFPSTMSDEDSPRLLHPLLAYSFGSQLFLLRLNTKKAATPAAAVQPSHGSGRSSQVGPITSHEELDFIEEKGLTDDEQERGEMEGNCIVALQWVSHELLLVVTGRNLSLFDLRVRRLTERQDLAPWLGKVISHPWFDAHFSSNQQGGKSSPGGTVKTNARHGPALSHSIRAHKGKIFFLTSTSIVVGTLLSWADRILNFVSVGDFLSAIELGILYHQGQGLGSAIGLPVSREDQKAIIGKKLKELMVASIEYAFSPDRLTDATHVTEDGRGVDRTPLFENLARICAKVCLNLGEIDFLFRVVYDKYEENGIEGIFVEQMERFIVEGQISKLPIPVVQRLVSFRKKQGDFDLAERIIWHVDPACLDLDQALSLCLERGLYDAMIHVYNRALKDYVTPIIQLLDPVKKSLKRRDARASSRRLDETGREAGAYPFLQDPEEFAEEEQDLLDSYKIFSYMSVILSGHYYPSQDRMQDEKESKMAKTTIYNFVFSGRCVIWPKGAGGKLIMSVDDGEQAQEPTFPYLKLLLSFDSEAFLDVLDLVFEDDYLDEDDEDGEEDGDAQRERWNWNDEGGKRFNRQIIIDILLEICIDALESERGGKVDRDARLDEGTRPNSKFRDQVSPFQDSATTFLSIFVARNVAKYPQFVRIDSEKVNALLQALIQSRDETTREDRQLAMEYLLSHHKILHSEERLKSLEQAGFLRILEKVFRSQGNWDKLLKLFLRDLNDDDDEGSGGGGGGGVAAFSSEDEAGIFSKVHEVLFKVWSHDAEKAKFKDRLNEILMHSIVKLFKIDSFKTWELIQTFSPEKHAGVVRILGGIGANDEIAFDEGKRLQLVYLGFFYQPDQSQNAVLPPADQDPGLRKLYISLLIKVEPGEVVRNLDSKSQGFYDLDLILEESEEQGLGDCQLWCLDKQARTEEIFDRLDRYVSDASLRILSLSSNPLSTSFLRRGQLGLDEKDVKEMEMNNVRGAVSMAVRICCEKTRRMEKERAEGVERANGQDSAGPLDTGEMWYRLLRCLVDLVYSFSSYSTTTSNTSTRSYSRPSDEQAKTDDEPTTTLDLVSISREIIEDTLSSLVSSTTAESVSFPSLFKKLVSSGNRDQHHYHQDGMDTHGSKSTRYQEVRSVLEGMISAYKLRTDLLGIANRLFDRDTFDRFKALNSKRKRGWRGFATAQGETCSGCGTIILMSQDGAIKGMIGDLAHGFSGVGGDLASSTPPLIPSSPEGVDLQTLGRNGDILEFGSDRKVGLYRRPEARIAERDFGRDGAKSRGSDLLRRRAMSPRLINLPSTRRPRSPYLDKSVPVSPFPTKPDKGKGALRGESDDFFSWLNRDSHVGTSSYFNESDGPSAGGGDGLKGRGKALAASDPQDYFVDDFFKAKVFMERADAVGHDRLEHQEGFRGGGGGGFSIKEKVKTRQEVNGEERGEGGYRIGSLASDEDERRPVGVNFGADSSKYDESESVKRRRPHTLEEMNRSGIILMGDGRKYHKICFLDSRGARVEA</sequence>
<accession>A0ACD0P5B0</accession>
<dbReference type="Proteomes" id="UP000245626">
    <property type="component" value="Unassembled WGS sequence"/>
</dbReference>
<evidence type="ECO:0000313" key="2">
    <source>
        <dbReference type="Proteomes" id="UP000245626"/>
    </source>
</evidence>
<reference evidence="1 2" key="1">
    <citation type="journal article" date="2018" name="Mol. Biol. Evol.">
        <title>Broad Genomic Sampling Reveals a Smut Pathogenic Ancestry of the Fungal Clade Ustilaginomycotina.</title>
        <authorList>
            <person name="Kijpornyongpan T."/>
            <person name="Mondo S.J."/>
            <person name="Barry K."/>
            <person name="Sandor L."/>
            <person name="Lee J."/>
            <person name="Lipzen A."/>
            <person name="Pangilinan J."/>
            <person name="LaButti K."/>
            <person name="Hainaut M."/>
            <person name="Henrissat B."/>
            <person name="Grigoriev I.V."/>
            <person name="Spatafora J.W."/>
            <person name="Aime M.C."/>
        </authorList>
    </citation>
    <scope>NUCLEOTIDE SEQUENCE [LARGE SCALE GENOMIC DNA]</scope>
    <source>
        <strain evidence="1 2">SA 807</strain>
    </source>
</reference>
<keyword evidence="2" id="KW-1185">Reference proteome</keyword>
<name>A0ACD0P5B0_9BASI</name>
<evidence type="ECO:0000313" key="1">
    <source>
        <dbReference type="EMBL" id="PWN53237.1"/>
    </source>
</evidence>